<dbReference type="RefSeq" id="WP_067307616.1">
    <property type="nucleotide sequence ID" value="NZ_LRMV01000054.1"/>
</dbReference>
<organism evidence="3 4">
    <name type="scientific">Micromonospora rifamycinica</name>
    <dbReference type="NCBI Taxonomy" id="291594"/>
    <lineage>
        <taxon>Bacteria</taxon>
        <taxon>Bacillati</taxon>
        <taxon>Actinomycetota</taxon>
        <taxon>Actinomycetes</taxon>
        <taxon>Micromonosporales</taxon>
        <taxon>Micromonosporaceae</taxon>
        <taxon>Micromonospora</taxon>
    </lineage>
</organism>
<dbReference type="EMBL" id="LT607752">
    <property type="protein sequence ID" value="SCG60727.1"/>
    <property type="molecule type" value="Genomic_DNA"/>
</dbReference>
<dbReference type="AlphaFoldDB" id="A0A120F8U0"/>
<evidence type="ECO:0000256" key="2">
    <source>
        <dbReference type="SAM" id="MobiDB-lite"/>
    </source>
</evidence>
<keyword evidence="4" id="KW-1185">Reference proteome</keyword>
<reference evidence="4" key="1">
    <citation type="submission" date="2016-06" db="EMBL/GenBank/DDBJ databases">
        <authorList>
            <person name="Varghese N."/>
            <person name="Submissions Spin"/>
        </authorList>
    </citation>
    <scope>NUCLEOTIDE SEQUENCE [LARGE SCALE GENOMIC DNA]</scope>
    <source>
        <strain evidence="4">DSM 44983</strain>
    </source>
</reference>
<sequence>MSNVQFPNLDTAVTQTSHGTEHLAKPGRRAPHLPPFIDEIAAEVPEVAAALDKLTAALEALKASADKMDDLADEYADDKAEVKAAALAGKVRQPKPDVFWEARRDEIIAAHRALMPPAVNAQFALVEAAAPYVEERKERDRDEIRKATDRLAILIGRSTPYNAHTNVVDGFLPLGSVDNILRALRVIGGAR</sequence>
<evidence type="ECO:0000313" key="4">
    <source>
        <dbReference type="Proteomes" id="UP000198226"/>
    </source>
</evidence>
<feature type="region of interest" description="Disordered" evidence="2">
    <location>
        <begin position="1"/>
        <end position="30"/>
    </location>
</feature>
<name>A0A120F8U0_9ACTN</name>
<evidence type="ECO:0000256" key="1">
    <source>
        <dbReference type="SAM" id="Coils"/>
    </source>
</evidence>
<dbReference type="OrthoDB" id="9908396at2"/>
<feature type="coiled-coil region" evidence="1">
    <location>
        <begin position="51"/>
        <end position="78"/>
    </location>
</feature>
<protein>
    <submittedName>
        <fullName evidence="3">Uncharacterized protein</fullName>
    </submittedName>
</protein>
<gene>
    <name evidence="3" type="ORF">GA0070623_2788</name>
</gene>
<evidence type="ECO:0000313" key="3">
    <source>
        <dbReference type="EMBL" id="SCG60727.1"/>
    </source>
</evidence>
<dbReference type="Proteomes" id="UP000198226">
    <property type="component" value="Chromosome I"/>
</dbReference>
<proteinExistence type="predicted"/>
<feature type="compositionally biased region" description="Polar residues" evidence="2">
    <location>
        <begin position="1"/>
        <end position="18"/>
    </location>
</feature>
<accession>A0A120F8U0</accession>
<keyword evidence="1" id="KW-0175">Coiled coil</keyword>